<dbReference type="OrthoDB" id="7568856at2"/>
<reference evidence="16 17" key="1">
    <citation type="submission" date="2018-03" db="EMBL/GenBank/DDBJ databases">
        <title>Genomic Encyclopedia of Archaeal and Bacterial Type Strains, Phase II (KMG-II): from individual species to whole genera.</title>
        <authorList>
            <person name="Goeker M."/>
        </authorList>
    </citation>
    <scope>NUCLEOTIDE SEQUENCE [LARGE SCALE GENOMIC DNA]</scope>
    <source>
        <strain evidence="16 17">DSM 100673</strain>
    </source>
</reference>
<keyword evidence="5" id="KW-0597">Phosphoprotein</keyword>
<keyword evidence="6" id="KW-0808">Transferase</keyword>
<keyword evidence="17" id="KW-1185">Reference proteome</keyword>
<keyword evidence="8" id="KW-0547">Nucleotide-binding</keyword>
<evidence type="ECO:0000256" key="5">
    <source>
        <dbReference type="ARBA" id="ARBA00022553"/>
    </source>
</evidence>
<protein>
    <recommendedName>
        <fullName evidence="3">histidine kinase</fullName>
        <ecNumber evidence="3">2.7.13.3</ecNumber>
    </recommendedName>
</protein>
<keyword evidence="7 14" id="KW-0812">Transmembrane</keyword>
<dbReference type="EMBL" id="PYGJ01000018">
    <property type="protein sequence ID" value="PSL17419.1"/>
    <property type="molecule type" value="Genomic_DNA"/>
</dbReference>
<sequence>MLRKPLIASVLATVVIGVFVYRVAFGYFVAEELTKAEGRLSVYHSTVVAELERYAHLTKVLSRDTYVMAAADGGDRGALNVRLDVFADQAGLDAIYLMNTNGETVAASNHAVSSSFVGHNYAFRPYFQDALDREQGRFYAIGSTTGLPGYFIADAVLGEQGETLGVIAVKKSLSELEQSWSASGEQVLVANQDGVVLLASNPAWRYRVLEPLSDGKRAEIAAARQFAGQELAALDWQARDGQRARIGGEAWLHLVGDGLPHGWALHYFASDDRAVARSWLATAVVVLLAGILLVIFQVQRARRIGRALRRAEQEEAQLRVSNAALAKEVGERKAAEERLQLAQNELERASRLAALGELSASVTHELGQPIAAMRNHLAAAEIGAGQVGPLVGEIGGLVDRMEGITRQLKFFASPQPEPFAVFDLRDAMRAALGLVAPNVEDAGVRVEVDMSESAVQVRGSKLRIEQVMTNVLRNAVDAIEESAAPMMRVVVGQSDGQAWFEVADNGHGLGPSTLQELQEPFVTTRASGRGMGLGLAISANIVKDHEGRMTARNGTAGGAVFRVVIPNAGAAEDAA</sequence>
<dbReference type="SMART" id="SM00388">
    <property type="entry name" value="HisKA"/>
    <property type="match status" value="1"/>
</dbReference>
<keyword evidence="9 16" id="KW-0418">Kinase</keyword>
<dbReference type="PANTHER" id="PTHR43065">
    <property type="entry name" value="SENSOR HISTIDINE KINASE"/>
    <property type="match status" value="1"/>
</dbReference>
<comment type="caution">
    <text evidence="16">The sequence shown here is derived from an EMBL/GenBank/DDBJ whole genome shotgun (WGS) entry which is preliminary data.</text>
</comment>
<keyword evidence="14" id="KW-0472">Membrane</keyword>
<evidence type="ECO:0000256" key="9">
    <source>
        <dbReference type="ARBA" id="ARBA00022777"/>
    </source>
</evidence>
<dbReference type="InterPro" id="IPR017055">
    <property type="entry name" value="Sig_transdc_His_kinase_DctB"/>
</dbReference>
<dbReference type="Pfam" id="PF02518">
    <property type="entry name" value="HATPase_c"/>
    <property type="match status" value="1"/>
</dbReference>
<evidence type="ECO:0000256" key="12">
    <source>
        <dbReference type="ARBA" id="ARBA00023012"/>
    </source>
</evidence>
<dbReference type="InterPro" id="IPR029151">
    <property type="entry name" value="Sensor-like_sf"/>
</dbReference>
<dbReference type="GO" id="GO:0005524">
    <property type="term" value="F:ATP binding"/>
    <property type="evidence" value="ECO:0007669"/>
    <property type="project" value="UniProtKB-KW"/>
</dbReference>
<feature type="transmembrane region" description="Helical" evidence="14">
    <location>
        <begin position="6"/>
        <end position="30"/>
    </location>
</feature>
<keyword evidence="13" id="KW-0175">Coiled coil</keyword>
<dbReference type="InterPro" id="IPR003661">
    <property type="entry name" value="HisK_dim/P_dom"/>
</dbReference>
<keyword evidence="11 14" id="KW-1133">Transmembrane helix</keyword>
<dbReference type="SUPFAM" id="SSF47384">
    <property type="entry name" value="Homodimeric domain of signal transducing histidine kinase"/>
    <property type="match status" value="1"/>
</dbReference>
<dbReference type="InterPro" id="IPR036097">
    <property type="entry name" value="HisK_dim/P_sf"/>
</dbReference>
<feature type="coiled-coil region" evidence="13">
    <location>
        <begin position="308"/>
        <end position="352"/>
    </location>
</feature>
<dbReference type="PANTHER" id="PTHR43065:SF46">
    <property type="entry name" value="C4-DICARBOXYLATE TRANSPORT SENSOR PROTEIN DCTB"/>
    <property type="match status" value="1"/>
</dbReference>
<evidence type="ECO:0000259" key="15">
    <source>
        <dbReference type="PROSITE" id="PS50109"/>
    </source>
</evidence>
<dbReference type="SUPFAM" id="SSF103190">
    <property type="entry name" value="Sensory domain-like"/>
    <property type="match status" value="1"/>
</dbReference>
<organism evidence="16 17">
    <name type="scientific">Shimia abyssi</name>
    <dbReference type="NCBI Taxonomy" id="1662395"/>
    <lineage>
        <taxon>Bacteria</taxon>
        <taxon>Pseudomonadati</taxon>
        <taxon>Pseudomonadota</taxon>
        <taxon>Alphaproteobacteria</taxon>
        <taxon>Rhodobacterales</taxon>
        <taxon>Roseobacteraceae</taxon>
    </lineage>
</organism>
<comment type="subcellular location">
    <subcellularLocation>
        <location evidence="2">Cell membrane</location>
        <topology evidence="2">Multi-pass membrane protein</topology>
    </subcellularLocation>
</comment>
<keyword evidence="10" id="KW-0067">ATP-binding</keyword>
<feature type="transmembrane region" description="Helical" evidence="14">
    <location>
        <begin position="279"/>
        <end position="298"/>
    </location>
</feature>
<dbReference type="CDD" id="cd00082">
    <property type="entry name" value="HisKA"/>
    <property type="match status" value="1"/>
</dbReference>
<evidence type="ECO:0000256" key="13">
    <source>
        <dbReference type="SAM" id="Coils"/>
    </source>
</evidence>
<proteinExistence type="predicted"/>
<evidence type="ECO:0000256" key="11">
    <source>
        <dbReference type="ARBA" id="ARBA00022989"/>
    </source>
</evidence>
<dbReference type="PROSITE" id="PS50109">
    <property type="entry name" value="HIS_KIN"/>
    <property type="match status" value="1"/>
</dbReference>
<dbReference type="PIRSF" id="PIRSF036431">
    <property type="entry name" value="STHK_DctB"/>
    <property type="match status" value="1"/>
</dbReference>
<dbReference type="InterPro" id="IPR005467">
    <property type="entry name" value="His_kinase_dom"/>
</dbReference>
<evidence type="ECO:0000256" key="10">
    <source>
        <dbReference type="ARBA" id="ARBA00022840"/>
    </source>
</evidence>
<dbReference type="AlphaFoldDB" id="A0A2P8F6S9"/>
<comment type="catalytic activity">
    <reaction evidence="1">
        <text>ATP + protein L-histidine = ADP + protein N-phospho-L-histidine.</text>
        <dbReference type="EC" id="2.7.13.3"/>
    </reaction>
</comment>
<evidence type="ECO:0000256" key="7">
    <source>
        <dbReference type="ARBA" id="ARBA00022692"/>
    </source>
</evidence>
<dbReference type="Gene3D" id="1.10.287.130">
    <property type="match status" value="1"/>
</dbReference>
<keyword evidence="4" id="KW-1003">Cell membrane</keyword>
<accession>A0A2P8F6S9</accession>
<evidence type="ECO:0000256" key="2">
    <source>
        <dbReference type="ARBA" id="ARBA00004651"/>
    </source>
</evidence>
<dbReference type="CDD" id="cd12914">
    <property type="entry name" value="PDC1_DGC_like"/>
    <property type="match status" value="1"/>
</dbReference>
<evidence type="ECO:0000313" key="16">
    <source>
        <dbReference type="EMBL" id="PSL17419.1"/>
    </source>
</evidence>
<dbReference type="Proteomes" id="UP000240418">
    <property type="component" value="Unassembled WGS sequence"/>
</dbReference>
<dbReference type="PRINTS" id="PR00344">
    <property type="entry name" value="BCTRLSENSOR"/>
</dbReference>
<keyword evidence="12" id="KW-0902">Two-component regulatory system</keyword>
<name>A0A2P8F6S9_9RHOB</name>
<feature type="domain" description="Histidine kinase" evidence="15">
    <location>
        <begin position="361"/>
        <end position="569"/>
    </location>
</feature>
<dbReference type="SUPFAM" id="SSF55874">
    <property type="entry name" value="ATPase domain of HSP90 chaperone/DNA topoisomerase II/histidine kinase"/>
    <property type="match status" value="1"/>
</dbReference>
<evidence type="ECO:0000256" key="4">
    <source>
        <dbReference type="ARBA" id="ARBA00022475"/>
    </source>
</evidence>
<dbReference type="GO" id="GO:0000155">
    <property type="term" value="F:phosphorelay sensor kinase activity"/>
    <property type="evidence" value="ECO:0007669"/>
    <property type="project" value="InterPro"/>
</dbReference>
<dbReference type="RefSeq" id="WP_106610130.1">
    <property type="nucleotide sequence ID" value="NZ_PYGJ01000018.1"/>
</dbReference>
<evidence type="ECO:0000313" key="17">
    <source>
        <dbReference type="Proteomes" id="UP000240418"/>
    </source>
</evidence>
<dbReference type="Gene3D" id="3.30.450.20">
    <property type="entry name" value="PAS domain"/>
    <property type="match status" value="2"/>
</dbReference>
<evidence type="ECO:0000256" key="1">
    <source>
        <dbReference type="ARBA" id="ARBA00000085"/>
    </source>
</evidence>
<evidence type="ECO:0000256" key="3">
    <source>
        <dbReference type="ARBA" id="ARBA00012438"/>
    </source>
</evidence>
<dbReference type="InterPro" id="IPR036890">
    <property type="entry name" value="HATPase_C_sf"/>
</dbReference>
<dbReference type="SMART" id="SM00387">
    <property type="entry name" value="HATPase_c"/>
    <property type="match status" value="1"/>
</dbReference>
<dbReference type="GO" id="GO:0005886">
    <property type="term" value="C:plasma membrane"/>
    <property type="evidence" value="ECO:0007669"/>
    <property type="project" value="UniProtKB-SubCell"/>
</dbReference>
<dbReference type="Gene3D" id="3.30.565.10">
    <property type="entry name" value="Histidine kinase-like ATPase, C-terminal domain"/>
    <property type="match status" value="1"/>
</dbReference>
<dbReference type="EC" id="2.7.13.3" evidence="3"/>
<evidence type="ECO:0000256" key="8">
    <source>
        <dbReference type="ARBA" id="ARBA00022741"/>
    </source>
</evidence>
<gene>
    <name evidence="16" type="ORF">CLV88_11894</name>
</gene>
<dbReference type="InterPro" id="IPR003594">
    <property type="entry name" value="HATPase_dom"/>
</dbReference>
<evidence type="ECO:0000256" key="6">
    <source>
        <dbReference type="ARBA" id="ARBA00022679"/>
    </source>
</evidence>
<evidence type="ECO:0000256" key="14">
    <source>
        <dbReference type="SAM" id="Phobius"/>
    </source>
</evidence>
<dbReference type="InterPro" id="IPR004358">
    <property type="entry name" value="Sig_transdc_His_kin-like_C"/>
</dbReference>